<accession>A0A9W6ZV44</accession>
<organism evidence="4 5">
    <name type="scientific">Triparma laevis f. longispina</name>
    <dbReference type="NCBI Taxonomy" id="1714387"/>
    <lineage>
        <taxon>Eukaryota</taxon>
        <taxon>Sar</taxon>
        <taxon>Stramenopiles</taxon>
        <taxon>Ochrophyta</taxon>
        <taxon>Bolidophyceae</taxon>
        <taxon>Parmales</taxon>
        <taxon>Triparmaceae</taxon>
        <taxon>Triparma</taxon>
    </lineage>
</organism>
<dbReference type="Proteomes" id="UP001165122">
    <property type="component" value="Unassembled WGS sequence"/>
</dbReference>
<dbReference type="GO" id="GO:0008643">
    <property type="term" value="P:carbohydrate transport"/>
    <property type="evidence" value="ECO:0007669"/>
    <property type="project" value="InterPro"/>
</dbReference>
<keyword evidence="3" id="KW-1133">Transmembrane helix</keyword>
<evidence type="ECO:0000313" key="5">
    <source>
        <dbReference type="Proteomes" id="UP001165122"/>
    </source>
</evidence>
<feature type="transmembrane region" description="Helical" evidence="3">
    <location>
        <begin position="314"/>
        <end position="333"/>
    </location>
</feature>
<dbReference type="PANTHER" id="PTHR11328:SF24">
    <property type="entry name" value="MAJOR FACILITATOR SUPERFAMILY (MFS) PROFILE DOMAIN-CONTAINING PROTEIN"/>
    <property type="match status" value="1"/>
</dbReference>
<feature type="transmembrane region" description="Helical" evidence="3">
    <location>
        <begin position="369"/>
        <end position="388"/>
    </location>
</feature>
<dbReference type="GO" id="GO:0005886">
    <property type="term" value="C:plasma membrane"/>
    <property type="evidence" value="ECO:0007669"/>
    <property type="project" value="TreeGrafter"/>
</dbReference>
<dbReference type="Pfam" id="PF13347">
    <property type="entry name" value="MFS_2"/>
    <property type="match status" value="2"/>
</dbReference>
<evidence type="ECO:0000256" key="1">
    <source>
        <dbReference type="ARBA" id="ARBA00008335"/>
    </source>
</evidence>
<feature type="transmembrane region" description="Helical" evidence="3">
    <location>
        <begin position="195"/>
        <end position="215"/>
    </location>
</feature>
<comment type="caution">
    <text evidence="4">The sequence shown here is derived from an EMBL/GenBank/DDBJ whole genome shotgun (WGS) entry which is preliminary data.</text>
</comment>
<evidence type="ECO:0000256" key="3">
    <source>
        <dbReference type="SAM" id="Phobius"/>
    </source>
</evidence>
<feature type="transmembrane region" description="Helical" evidence="3">
    <location>
        <begin position="90"/>
        <end position="107"/>
    </location>
</feature>
<feature type="region of interest" description="Disordered" evidence="2">
    <location>
        <begin position="509"/>
        <end position="532"/>
    </location>
</feature>
<evidence type="ECO:0000256" key="2">
    <source>
        <dbReference type="SAM" id="MobiDB-lite"/>
    </source>
</evidence>
<protein>
    <submittedName>
        <fullName evidence="4">Uncharacterized protein</fullName>
    </submittedName>
</protein>
<reference evidence="5" key="1">
    <citation type="journal article" date="2023" name="Commun. Biol.">
        <title>Genome analysis of Parmales, the sister group of diatoms, reveals the evolutionary specialization of diatoms from phago-mixotrophs to photoautotrophs.</title>
        <authorList>
            <person name="Ban H."/>
            <person name="Sato S."/>
            <person name="Yoshikawa S."/>
            <person name="Yamada K."/>
            <person name="Nakamura Y."/>
            <person name="Ichinomiya M."/>
            <person name="Sato N."/>
            <person name="Blanc-Mathieu R."/>
            <person name="Endo H."/>
            <person name="Kuwata A."/>
            <person name="Ogata H."/>
        </authorList>
    </citation>
    <scope>NUCLEOTIDE SEQUENCE [LARGE SCALE GENOMIC DNA]</scope>
    <source>
        <strain evidence="5">NIES 3700</strain>
    </source>
</reference>
<dbReference type="EMBL" id="BRXW01000471">
    <property type="protein sequence ID" value="GMH57683.1"/>
    <property type="molecule type" value="Genomic_DNA"/>
</dbReference>
<comment type="similarity">
    <text evidence="1">Belongs to the major facilitator superfamily.</text>
</comment>
<sequence length="532" mass="58336">MESSIRAIEGPGKVPRSQKLLLGLGESVLVTNTMCTGFFLNAYLLETACLTAGDVATIQIVQGCFDLCNDPLIGMLSDNTKTRFGRRRPWMGLGTILLPFAFFLLFSPSPFGSSESGKLFFYMFSFCGCSVGVTCFNISVASLVPELTDDYDERTSLSSYRLAIGNAIGFCGLMAMSNIVTHYEALGEIQTGYKLGGMVVGIMLATFGAVTCYFIKEKPESYWKKENDTGNRSFQERTSSYGQMTLSESARNRRRSSVGLTGENILFTTEVKLVFQNRAFLWLLLIWLCGPSAVFILQSSLVLYCKYVLHDASLITPIIVLVQGMAFVSLPLWLHISKTRGKRMAYNIGAIALAGFTTCLTFNSNIVLGYFIAGGIGFCLIVVYLIPYSMLPDCVELDEHMTGRRREGIYVGFFGFLMKISVTLAIGGSNLLLKSTGYVAPKESCGVPVDLAEDDDEGGQNEATLAVIRMLVGIVPAGFFLVAALCVSQYPITKEFHANLVKEIAEEKEKAEKERQEVREAEAIGGSERSML</sequence>
<feature type="transmembrane region" description="Helical" evidence="3">
    <location>
        <begin position="280"/>
        <end position="302"/>
    </location>
</feature>
<gene>
    <name evidence="4" type="ORF">TrLO_g2571</name>
</gene>
<keyword evidence="3" id="KW-0812">Transmembrane</keyword>
<dbReference type="InterPro" id="IPR036259">
    <property type="entry name" value="MFS_trans_sf"/>
</dbReference>
<keyword evidence="3" id="KW-0472">Membrane</keyword>
<name>A0A9W6ZV44_9STRA</name>
<proteinExistence type="inferred from homology"/>
<feature type="transmembrane region" description="Helical" evidence="3">
    <location>
        <begin position="345"/>
        <end position="363"/>
    </location>
</feature>
<dbReference type="InterPro" id="IPR039672">
    <property type="entry name" value="MFS_2"/>
</dbReference>
<dbReference type="OrthoDB" id="197206at2759"/>
<dbReference type="AlphaFoldDB" id="A0A9W6ZV44"/>
<feature type="transmembrane region" description="Helical" evidence="3">
    <location>
        <begin position="119"/>
        <end position="141"/>
    </location>
</feature>
<feature type="transmembrane region" description="Helical" evidence="3">
    <location>
        <begin position="409"/>
        <end position="433"/>
    </location>
</feature>
<keyword evidence="5" id="KW-1185">Reference proteome</keyword>
<feature type="compositionally biased region" description="Basic and acidic residues" evidence="2">
    <location>
        <begin position="509"/>
        <end position="522"/>
    </location>
</feature>
<dbReference type="SUPFAM" id="SSF103473">
    <property type="entry name" value="MFS general substrate transporter"/>
    <property type="match status" value="1"/>
</dbReference>
<feature type="transmembrane region" description="Helical" evidence="3">
    <location>
        <begin position="162"/>
        <end position="183"/>
    </location>
</feature>
<dbReference type="PANTHER" id="PTHR11328">
    <property type="entry name" value="MAJOR FACILITATOR SUPERFAMILY DOMAIN-CONTAINING PROTEIN"/>
    <property type="match status" value="1"/>
</dbReference>
<dbReference type="Gene3D" id="1.20.1250.20">
    <property type="entry name" value="MFS general substrate transporter like domains"/>
    <property type="match status" value="1"/>
</dbReference>
<evidence type="ECO:0000313" key="4">
    <source>
        <dbReference type="EMBL" id="GMH57683.1"/>
    </source>
</evidence>
<feature type="transmembrane region" description="Helical" evidence="3">
    <location>
        <begin position="466"/>
        <end position="487"/>
    </location>
</feature>
<dbReference type="GO" id="GO:0015293">
    <property type="term" value="F:symporter activity"/>
    <property type="evidence" value="ECO:0007669"/>
    <property type="project" value="InterPro"/>
</dbReference>